<dbReference type="CDD" id="cd04481">
    <property type="entry name" value="RPA1_DBD_B_like"/>
    <property type="match status" value="3"/>
</dbReference>
<protein>
    <recommendedName>
        <fullName evidence="2">Replication protein A 70 kDa DNA-binding subunit B/D first OB fold domain-containing protein</fullName>
    </recommendedName>
</protein>
<dbReference type="CDD" id="cd04480">
    <property type="entry name" value="RPA1_DBD_A_like"/>
    <property type="match status" value="3"/>
</dbReference>
<evidence type="ECO:0000313" key="3">
    <source>
        <dbReference type="EMBL" id="RYR46311.1"/>
    </source>
</evidence>
<accession>A0A445C610</accession>
<dbReference type="PANTHER" id="PTHR47165">
    <property type="entry name" value="OS03G0429900 PROTEIN"/>
    <property type="match status" value="1"/>
</dbReference>
<comment type="caution">
    <text evidence="3">The sequence shown here is derived from an EMBL/GenBank/DDBJ whole genome shotgun (WGS) entry which is preliminary data.</text>
</comment>
<evidence type="ECO:0000259" key="2">
    <source>
        <dbReference type="Pfam" id="PF02721"/>
    </source>
</evidence>
<proteinExistence type="predicted"/>
<dbReference type="AlphaFoldDB" id="A0A445C610"/>
<organism evidence="3 4">
    <name type="scientific">Arachis hypogaea</name>
    <name type="common">Peanut</name>
    <dbReference type="NCBI Taxonomy" id="3818"/>
    <lineage>
        <taxon>Eukaryota</taxon>
        <taxon>Viridiplantae</taxon>
        <taxon>Streptophyta</taxon>
        <taxon>Embryophyta</taxon>
        <taxon>Tracheophyta</taxon>
        <taxon>Spermatophyta</taxon>
        <taxon>Magnoliopsida</taxon>
        <taxon>eudicotyledons</taxon>
        <taxon>Gunneridae</taxon>
        <taxon>Pentapetalae</taxon>
        <taxon>rosids</taxon>
        <taxon>fabids</taxon>
        <taxon>Fabales</taxon>
        <taxon>Fabaceae</taxon>
        <taxon>Papilionoideae</taxon>
        <taxon>50 kb inversion clade</taxon>
        <taxon>dalbergioids sensu lato</taxon>
        <taxon>Dalbergieae</taxon>
        <taxon>Pterocarpus clade</taxon>
        <taxon>Arachis</taxon>
    </lineage>
</organism>
<keyword evidence="4" id="KW-1185">Reference proteome</keyword>
<feature type="domain" description="Replication protein A 70 kDa DNA-binding subunit B/D first OB fold" evidence="2">
    <location>
        <begin position="207"/>
        <end position="294"/>
    </location>
</feature>
<dbReference type="InterPro" id="IPR003871">
    <property type="entry name" value="RFA1B/D_OB_1st"/>
</dbReference>
<dbReference type="STRING" id="3818.A0A445C610"/>
<evidence type="ECO:0000256" key="1">
    <source>
        <dbReference type="SAM" id="MobiDB-lite"/>
    </source>
</evidence>
<name>A0A445C610_ARAHY</name>
<feature type="region of interest" description="Disordered" evidence="1">
    <location>
        <begin position="726"/>
        <end position="751"/>
    </location>
</feature>
<dbReference type="Proteomes" id="UP000289738">
    <property type="component" value="Chromosome A07"/>
</dbReference>
<gene>
    <name evidence="3" type="ORF">Ahy_A07g032046</name>
</gene>
<dbReference type="PANTHER" id="PTHR47165:SF4">
    <property type="entry name" value="OS03G0429900 PROTEIN"/>
    <property type="match status" value="1"/>
</dbReference>
<sequence>MAGIHKIADINPTIDNLCVRIRVIRLWTLPSYGNSPLPYSIEMVWLDEDGGKIHASVKKAFVSRFVNLLEEGISYQIRYFGVGLNKGYFKTTHHEYVVNLNQRTDVHRLPESSSIPRYGFKFVSFDTLNAPGYDCTYLVDVVGYLAGIGNEKTLKKDGKSTKYTVIELEIDDGKIMECALFGNYAHELNAFLGSGNKDEAVVVLQFVRVKLFNVFDKEAKQILRKSCVEILDPLLLGGKIHASVKKAFVSRFVNLLEEGISYQIRYFGVGLNKGYFKTTHHEYVVNLNQRTDVHRLPESSSIPRYGFKFVSFDTLNAPEYDCTYLVDVVGYLAGIGNEKTLEKDGKSTKYTVIELEIDDGKIMECALFGNYAHELNAFLGSGNKDGAVVVLQFVRVKLFNVFDKEAKQILRKSCVEILDPLLLGGKIHASVKKAFVSRFVNLLEEGISYQIRYFGVGLNKGYFKTTHHEYVVNLKQRTDVHRLPESSSIPRYGFKFVSFDTLNAPGYDCTYLVDVVGYLAGIGNEKTLEKDDKSTKYTVIELEIDDRKIMECALFGNYAHELNAFLGSDNKDGAVVVLQFVRVKLFNVFDKEAKQILGKSCVEILDPLLLKGDLSDTPTLLLNLIDKTFLFIVEVQISDNPHFSPSYKVKKMTDNVDLINKFKEAHPIQIDVDYTGGLLPISKTSSIIEGEKVKGAKNLLLEFFNEVAANDESELLENAITPTKRLCSESEESKVEGDTSTSKNIKIEKET</sequence>
<dbReference type="EMBL" id="SDMP01000007">
    <property type="protein sequence ID" value="RYR46311.1"/>
    <property type="molecule type" value="Genomic_DNA"/>
</dbReference>
<reference evidence="3 4" key="1">
    <citation type="submission" date="2019-01" db="EMBL/GenBank/DDBJ databases">
        <title>Sequencing of cultivated peanut Arachis hypogaea provides insights into genome evolution and oil improvement.</title>
        <authorList>
            <person name="Chen X."/>
        </authorList>
    </citation>
    <scope>NUCLEOTIDE SEQUENCE [LARGE SCALE GENOMIC DNA]</scope>
    <source>
        <strain evidence="4">cv. Fuhuasheng</strain>
        <tissue evidence="3">Leaves</tissue>
    </source>
</reference>
<dbReference type="SUPFAM" id="SSF50249">
    <property type="entry name" value="Nucleic acid-binding proteins"/>
    <property type="match status" value="6"/>
</dbReference>
<dbReference type="Gene3D" id="2.40.50.140">
    <property type="entry name" value="Nucleic acid-binding proteins"/>
    <property type="match status" value="4"/>
</dbReference>
<feature type="compositionally biased region" description="Basic and acidic residues" evidence="1">
    <location>
        <begin position="726"/>
        <end position="737"/>
    </location>
</feature>
<feature type="domain" description="Replication protein A 70 kDa DNA-binding subunit B/D first OB fold" evidence="2">
    <location>
        <begin position="4"/>
        <end position="107"/>
    </location>
</feature>
<evidence type="ECO:0000313" key="4">
    <source>
        <dbReference type="Proteomes" id="UP000289738"/>
    </source>
</evidence>
<dbReference type="InterPro" id="IPR012340">
    <property type="entry name" value="NA-bd_OB-fold"/>
</dbReference>
<feature type="domain" description="Replication protein A 70 kDa DNA-binding subunit B/D first OB fold" evidence="2">
    <location>
        <begin position="394"/>
        <end position="481"/>
    </location>
</feature>
<dbReference type="Pfam" id="PF02721">
    <property type="entry name" value="DUF223"/>
    <property type="match status" value="3"/>
</dbReference>